<keyword evidence="2" id="KW-1185">Reference proteome</keyword>
<sequence>MTKYNNRPPNPRIDPLWTTQYGFHEAQSRRLSKEAKEAYKAACQRLAVNRNRAQQIHGDGLPPVVNHRFQLKLNDVQDIAGELELAKDHLRRISEEADRLRA</sequence>
<reference evidence="1" key="1">
    <citation type="journal article" date="2020" name="Stud. Mycol.">
        <title>101 Dothideomycetes genomes: a test case for predicting lifestyles and emergence of pathogens.</title>
        <authorList>
            <person name="Haridas S."/>
            <person name="Albert R."/>
            <person name="Binder M."/>
            <person name="Bloem J."/>
            <person name="Labutti K."/>
            <person name="Salamov A."/>
            <person name="Andreopoulos B."/>
            <person name="Baker S."/>
            <person name="Barry K."/>
            <person name="Bills G."/>
            <person name="Bluhm B."/>
            <person name="Cannon C."/>
            <person name="Castanera R."/>
            <person name="Culley D."/>
            <person name="Daum C."/>
            <person name="Ezra D."/>
            <person name="Gonzalez J."/>
            <person name="Henrissat B."/>
            <person name="Kuo A."/>
            <person name="Liang C."/>
            <person name="Lipzen A."/>
            <person name="Lutzoni F."/>
            <person name="Magnuson J."/>
            <person name="Mondo S."/>
            <person name="Nolan M."/>
            <person name="Ohm R."/>
            <person name="Pangilinan J."/>
            <person name="Park H.-J."/>
            <person name="Ramirez L."/>
            <person name="Alfaro M."/>
            <person name="Sun H."/>
            <person name="Tritt A."/>
            <person name="Yoshinaga Y."/>
            <person name="Zwiers L.-H."/>
            <person name="Turgeon B."/>
            <person name="Goodwin S."/>
            <person name="Spatafora J."/>
            <person name="Crous P."/>
            <person name="Grigoriev I."/>
        </authorList>
    </citation>
    <scope>NUCLEOTIDE SEQUENCE</scope>
    <source>
        <strain evidence="1">CBS 110217</strain>
    </source>
</reference>
<protein>
    <submittedName>
        <fullName evidence="1">Uncharacterized protein</fullName>
    </submittedName>
</protein>
<gene>
    <name evidence="1" type="ORF">EK21DRAFT_90760</name>
</gene>
<evidence type="ECO:0000313" key="2">
    <source>
        <dbReference type="Proteomes" id="UP000799777"/>
    </source>
</evidence>
<dbReference type="EMBL" id="ML978214">
    <property type="protein sequence ID" value="KAF2028342.1"/>
    <property type="molecule type" value="Genomic_DNA"/>
</dbReference>
<organism evidence="1 2">
    <name type="scientific">Setomelanomma holmii</name>
    <dbReference type="NCBI Taxonomy" id="210430"/>
    <lineage>
        <taxon>Eukaryota</taxon>
        <taxon>Fungi</taxon>
        <taxon>Dikarya</taxon>
        <taxon>Ascomycota</taxon>
        <taxon>Pezizomycotina</taxon>
        <taxon>Dothideomycetes</taxon>
        <taxon>Pleosporomycetidae</taxon>
        <taxon>Pleosporales</taxon>
        <taxon>Pleosporineae</taxon>
        <taxon>Phaeosphaeriaceae</taxon>
        <taxon>Setomelanomma</taxon>
    </lineage>
</organism>
<proteinExistence type="predicted"/>
<dbReference type="Proteomes" id="UP000799777">
    <property type="component" value="Unassembled WGS sequence"/>
</dbReference>
<comment type="caution">
    <text evidence="1">The sequence shown here is derived from an EMBL/GenBank/DDBJ whole genome shotgun (WGS) entry which is preliminary data.</text>
</comment>
<dbReference type="AlphaFoldDB" id="A0A9P4H7G3"/>
<accession>A0A9P4H7G3</accession>
<evidence type="ECO:0000313" key="1">
    <source>
        <dbReference type="EMBL" id="KAF2028342.1"/>
    </source>
</evidence>
<name>A0A9P4H7G3_9PLEO</name>